<keyword evidence="6" id="KW-1185">Reference proteome</keyword>
<comment type="similarity">
    <text evidence="1">Belongs to the AB hydrolase superfamily. Lipase family. Class 3 subfamily.</text>
</comment>
<dbReference type="InterPro" id="IPR051218">
    <property type="entry name" value="Sec_MonoDiacylglyc_Lipase"/>
</dbReference>
<dbReference type="AlphaFoldDB" id="A0A135TSZ9"/>
<proteinExistence type="inferred from homology"/>
<organism evidence="5 6">
    <name type="scientific">Colletotrichum nymphaeae SA-01</name>
    <dbReference type="NCBI Taxonomy" id="1460502"/>
    <lineage>
        <taxon>Eukaryota</taxon>
        <taxon>Fungi</taxon>
        <taxon>Dikarya</taxon>
        <taxon>Ascomycota</taxon>
        <taxon>Pezizomycotina</taxon>
        <taxon>Sordariomycetes</taxon>
        <taxon>Hypocreomycetidae</taxon>
        <taxon>Glomerellales</taxon>
        <taxon>Glomerellaceae</taxon>
        <taxon>Colletotrichum</taxon>
        <taxon>Colletotrichum acutatum species complex</taxon>
    </lineage>
</organism>
<evidence type="ECO:0000256" key="3">
    <source>
        <dbReference type="ARBA" id="ARBA00048461"/>
    </source>
</evidence>
<feature type="domain" description="Fungal lipase-type" evidence="4">
    <location>
        <begin position="186"/>
        <end position="341"/>
    </location>
</feature>
<dbReference type="EMBL" id="JEMN01001028">
    <property type="protein sequence ID" value="KXH51296.1"/>
    <property type="molecule type" value="Genomic_DNA"/>
</dbReference>
<evidence type="ECO:0000259" key="4">
    <source>
        <dbReference type="Pfam" id="PF01764"/>
    </source>
</evidence>
<name>A0A135TSZ9_9PEZI</name>
<comment type="caution">
    <text evidence="5">The sequence shown here is derived from an EMBL/GenBank/DDBJ whole genome shotgun (WGS) entry which is preliminary data.</text>
</comment>
<evidence type="ECO:0000256" key="2">
    <source>
        <dbReference type="ARBA" id="ARBA00047591"/>
    </source>
</evidence>
<dbReference type="Proteomes" id="UP000070054">
    <property type="component" value="Unassembled WGS sequence"/>
</dbReference>
<dbReference type="CDD" id="cd00519">
    <property type="entry name" value="Lipase_3"/>
    <property type="match status" value="1"/>
</dbReference>
<protein>
    <recommendedName>
        <fullName evidence="4">Fungal lipase-type domain-containing protein</fullName>
    </recommendedName>
</protein>
<comment type="catalytic activity">
    <reaction evidence="2">
        <text>a diacylglycerol + H2O = a monoacylglycerol + a fatty acid + H(+)</text>
        <dbReference type="Rhea" id="RHEA:32731"/>
        <dbReference type="ChEBI" id="CHEBI:15377"/>
        <dbReference type="ChEBI" id="CHEBI:15378"/>
        <dbReference type="ChEBI" id="CHEBI:17408"/>
        <dbReference type="ChEBI" id="CHEBI:18035"/>
        <dbReference type="ChEBI" id="CHEBI:28868"/>
    </reaction>
</comment>
<dbReference type="GO" id="GO:0006629">
    <property type="term" value="P:lipid metabolic process"/>
    <property type="evidence" value="ECO:0007669"/>
    <property type="project" value="InterPro"/>
</dbReference>
<reference evidence="5 6" key="1">
    <citation type="submission" date="2014-02" db="EMBL/GenBank/DDBJ databases">
        <title>The genome sequence of Colletotrichum nymphaeae SA-01.</title>
        <authorList>
            <person name="Baroncelli R."/>
            <person name="Thon M.R."/>
        </authorList>
    </citation>
    <scope>NUCLEOTIDE SEQUENCE [LARGE SCALE GENOMIC DNA]</scope>
    <source>
        <strain evidence="5 6">SA-01</strain>
    </source>
</reference>
<dbReference type="PANTHER" id="PTHR45856">
    <property type="entry name" value="ALPHA/BETA-HYDROLASES SUPERFAMILY PROTEIN"/>
    <property type="match status" value="1"/>
</dbReference>
<dbReference type="PANTHER" id="PTHR45856:SF21">
    <property type="entry name" value="FUNGAL LIPASE-LIKE DOMAIN-CONTAINING PROTEIN"/>
    <property type="match status" value="1"/>
</dbReference>
<dbReference type="InterPro" id="IPR029058">
    <property type="entry name" value="AB_hydrolase_fold"/>
</dbReference>
<gene>
    <name evidence="5" type="ORF">CNYM01_05230</name>
</gene>
<accession>A0A135TSZ9</accession>
<dbReference type="SUPFAM" id="SSF53474">
    <property type="entry name" value="alpha/beta-Hydrolases"/>
    <property type="match status" value="1"/>
</dbReference>
<dbReference type="Pfam" id="PF01764">
    <property type="entry name" value="Lipase_3"/>
    <property type="match status" value="1"/>
</dbReference>
<sequence>MSVTRHALGASASGAESLGSTTLSGASIAVATMLSNLSELSDKALLGKFVLLRVIKVASPLHTTILMLIQSASTTLAIGRESLDQKAMRQRMSNLRYVVSDRFKDKVKMPSKKWERKQHTAFLVQVAALCSRAVYRKDPAQVVPELSGYVIKDRHWVEPTWDGSGKAAALFEIAPDTPDFHQKILVIAVRGSASTVDWLVNLNSELTESPGLVKLPDSIRKPVPKVHRGFAQCATALAPGLLHQIKAALEDDDMQGQTVEIVFTGHSAGGAVACLLFCHFLTCHGHVSGSNKPTLSCITFGCPPFINADIDSRLTDLFPGSGFLRGSMLTFVNDGDPIPRMDSAYATELARIWNLVGGSTCPPMSAIPEFKPPKLRLSSLGEVVWLSEKDQEIRRKGNEEENEGLKVAACYLNRNDLEKHAWANVMAHDMNLYVN</sequence>
<evidence type="ECO:0000256" key="1">
    <source>
        <dbReference type="ARBA" id="ARBA00043996"/>
    </source>
</evidence>
<dbReference type="Gene3D" id="3.40.50.1820">
    <property type="entry name" value="alpha/beta hydrolase"/>
    <property type="match status" value="1"/>
</dbReference>
<evidence type="ECO:0000313" key="6">
    <source>
        <dbReference type="Proteomes" id="UP000070054"/>
    </source>
</evidence>
<dbReference type="OrthoDB" id="10412328at2759"/>
<comment type="catalytic activity">
    <reaction evidence="3">
        <text>a monoacylglycerol + H2O = glycerol + a fatty acid + H(+)</text>
        <dbReference type="Rhea" id="RHEA:15245"/>
        <dbReference type="ChEBI" id="CHEBI:15377"/>
        <dbReference type="ChEBI" id="CHEBI:15378"/>
        <dbReference type="ChEBI" id="CHEBI:17408"/>
        <dbReference type="ChEBI" id="CHEBI:17754"/>
        <dbReference type="ChEBI" id="CHEBI:28868"/>
    </reaction>
</comment>
<evidence type="ECO:0000313" key="5">
    <source>
        <dbReference type="EMBL" id="KXH51296.1"/>
    </source>
</evidence>
<dbReference type="InterPro" id="IPR002921">
    <property type="entry name" value="Fungal_lipase-type"/>
</dbReference>